<dbReference type="RefSeq" id="WP_073605699.1">
    <property type="nucleotide sequence ID" value="NZ_FQXZ01000046.1"/>
</dbReference>
<evidence type="ECO:0000256" key="1">
    <source>
        <dbReference type="ARBA" id="ARBA00009350"/>
    </source>
</evidence>
<dbReference type="Proteomes" id="UP000184608">
    <property type="component" value="Unassembled WGS sequence"/>
</dbReference>
<reference evidence="3 4" key="1">
    <citation type="submission" date="2016-11" db="EMBL/GenBank/DDBJ databases">
        <authorList>
            <person name="Jaros S."/>
            <person name="Januszkiewicz K."/>
            <person name="Wedrychowicz H."/>
        </authorList>
    </citation>
    <scope>NUCLEOTIDE SEQUENCE [LARGE SCALE GENOMIC DNA]</scope>
    <source>
        <strain evidence="3 4">CECT 7868</strain>
    </source>
</reference>
<evidence type="ECO:0000313" key="4">
    <source>
        <dbReference type="Proteomes" id="UP000184608"/>
    </source>
</evidence>
<protein>
    <recommendedName>
        <fullName evidence="2">UPF0251 protein VA7868_04092</fullName>
    </recommendedName>
</protein>
<dbReference type="AlphaFoldDB" id="A0A1M6CXT3"/>
<dbReference type="Gene3D" id="1.10.10.10">
    <property type="entry name" value="Winged helix-like DNA-binding domain superfamily/Winged helix DNA-binding domain"/>
    <property type="match status" value="1"/>
</dbReference>
<dbReference type="InterPro" id="IPR036388">
    <property type="entry name" value="WH-like_DNA-bd_sf"/>
</dbReference>
<dbReference type="OrthoDB" id="280278at2"/>
<sequence>MGRPKIPRTICGKPASTCFKPNGRPMSELARIWLDPDEFEALRLVDYEKMLQQDAAAKMQVSRQTLANLVKSARQKVTDCLINGKALMMSGEEHPMHINGDE</sequence>
<organism evidence="3 4">
    <name type="scientific">Vibrio aerogenes CECT 7868</name>
    <dbReference type="NCBI Taxonomy" id="1216006"/>
    <lineage>
        <taxon>Bacteria</taxon>
        <taxon>Pseudomonadati</taxon>
        <taxon>Pseudomonadota</taxon>
        <taxon>Gammaproteobacteria</taxon>
        <taxon>Vibrionales</taxon>
        <taxon>Vibrionaceae</taxon>
        <taxon>Vibrio</taxon>
    </lineage>
</organism>
<dbReference type="Pfam" id="PF02001">
    <property type="entry name" value="DUF134"/>
    <property type="match status" value="1"/>
</dbReference>
<dbReference type="PANTHER" id="PTHR37478:SF2">
    <property type="entry name" value="UPF0251 PROTEIN TK0562"/>
    <property type="match status" value="1"/>
</dbReference>
<accession>A0A1M6CXT3</accession>
<dbReference type="SUPFAM" id="SSF88659">
    <property type="entry name" value="Sigma3 and sigma4 domains of RNA polymerase sigma factors"/>
    <property type="match status" value="1"/>
</dbReference>
<dbReference type="InterPro" id="IPR002852">
    <property type="entry name" value="UPF0251"/>
</dbReference>
<gene>
    <name evidence="3" type="ORF">VA7868_04092</name>
</gene>
<proteinExistence type="inferred from homology"/>
<dbReference type="STRING" id="1216006.VA7868_04092"/>
<keyword evidence="4" id="KW-1185">Reference proteome</keyword>
<dbReference type="PANTHER" id="PTHR37478">
    <property type="match status" value="1"/>
</dbReference>
<dbReference type="HAMAP" id="MF_00674">
    <property type="entry name" value="UPF0251"/>
    <property type="match status" value="1"/>
</dbReference>
<evidence type="ECO:0000256" key="2">
    <source>
        <dbReference type="HAMAP-Rule" id="MF_00674"/>
    </source>
</evidence>
<dbReference type="InterPro" id="IPR013324">
    <property type="entry name" value="RNA_pol_sigma_r3/r4-like"/>
</dbReference>
<name>A0A1M6CXT3_9VIBR</name>
<dbReference type="EMBL" id="FQXZ01000046">
    <property type="protein sequence ID" value="SHI65806.1"/>
    <property type="molecule type" value="Genomic_DNA"/>
</dbReference>
<comment type="similarity">
    <text evidence="1 2">Belongs to the UPF0251 family.</text>
</comment>
<evidence type="ECO:0000313" key="3">
    <source>
        <dbReference type="EMBL" id="SHI65806.1"/>
    </source>
</evidence>